<dbReference type="EMBL" id="LAZR01043926">
    <property type="protein sequence ID" value="KKL05913.1"/>
    <property type="molecule type" value="Genomic_DNA"/>
</dbReference>
<protein>
    <recommendedName>
        <fullName evidence="2">LamG-like jellyroll fold domain-containing protein</fullName>
    </recommendedName>
</protein>
<proteinExistence type="predicted"/>
<accession>A0A0F9D1D9</accession>
<reference evidence="1" key="1">
    <citation type="journal article" date="2015" name="Nature">
        <title>Complex archaea that bridge the gap between prokaryotes and eukaryotes.</title>
        <authorList>
            <person name="Spang A."/>
            <person name="Saw J.H."/>
            <person name="Jorgensen S.L."/>
            <person name="Zaremba-Niedzwiedzka K."/>
            <person name="Martijn J."/>
            <person name="Lind A.E."/>
            <person name="van Eijk R."/>
            <person name="Schleper C."/>
            <person name="Guy L."/>
            <person name="Ettema T.J."/>
        </authorList>
    </citation>
    <scope>NUCLEOTIDE SEQUENCE</scope>
</reference>
<evidence type="ECO:0000313" key="1">
    <source>
        <dbReference type="EMBL" id="KKL05913.1"/>
    </source>
</evidence>
<comment type="caution">
    <text evidence="1">The sequence shown here is derived from an EMBL/GenBank/DDBJ whole genome shotgun (WGS) entry which is preliminary data.</text>
</comment>
<evidence type="ECO:0008006" key="2">
    <source>
        <dbReference type="Google" id="ProtNLM"/>
    </source>
</evidence>
<sequence length="242" mass="25561">MAYSKLHSRHILGNLVFYDASNMQRWLDAIGPTAVVFKEDFAGDILANWTSTSLGATSGVASYDAEGGAILLFTGGTDGDGYELQKLSGYKLIADCPCYFGVRWKLTGTTGGGSSSIFLGLANEDTSLIAGTNDGVYFGSTSSSTALNFIQETGGVETSVTALAAIVVDTYYIDEFYWDGDDTVTAYHQGVAVGTGSAASMDQTQRMAVSLGWEDESGHASGTTGMVVDWVRAIQLLDVRNA</sequence>
<name>A0A0F9D1D9_9ZZZZ</name>
<gene>
    <name evidence="1" type="ORF">LCGC14_2601280</name>
</gene>
<organism evidence="1">
    <name type="scientific">marine sediment metagenome</name>
    <dbReference type="NCBI Taxonomy" id="412755"/>
    <lineage>
        <taxon>unclassified sequences</taxon>
        <taxon>metagenomes</taxon>
        <taxon>ecological metagenomes</taxon>
    </lineage>
</organism>
<dbReference type="AlphaFoldDB" id="A0A0F9D1D9"/>